<sequence length="169" mass="19264">MEVKGVLTCNFKPRDYSGDDADICQIDTDVIAKISMLYSCNQLSFSGEDYRIDVDWSALVNTVIESYNPESEYYTTIEGQKYKVLAKIQKECNEDDTWGVVRLPIALQFSDFANKQNAIFALKKLLMDIFFVANISVPGVLDLYSSVLTIDSDDYEFKLSNFYFSQSLN</sequence>
<accession>A0ABW9YR57</accession>
<gene>
    <name evidence="1" type="ORF">EIZ48_27690</name>
</gene>
<name>A0ABW9YR57_9GAMM</name>
<reference evidence="1 2" key="1">
    <citation type="journal article" date="2017" name="Int. J. Syst. Evol. Microbiol.">
        <title>Photobacterium alginatilyticum sp. nov., a marine bacterium isolated from bottom seawater.</title>
        <authorList>
            <person name="Wang X."/>
            <person name="Wang Y."/>
            <person name="Yang X."/>
            <person name="Sun H."/>
            <person name="Li B."/>
            <person name="Zhang X.H."/>
        </authorList>
    </citation>
    <scope>NUCLEOTIDE SEQUENCE [LARGE SCALE GENOMIC DNA]</scope>
    <source>
        <strain evidence="1 2">P03D4</strain>
    </source>
</reference>
<organism evidence="1 2">
    <name type="scientific">Photobacterium alginatilyticum</name>
    <dbReference type="NCBI Taxonomy" id="1775171"/>
    <lineage>
        <taxon>Bacteria</taxon>
        <taxon>Pseudomonadati</taxon>
        <taxon>Pseudomonadota</taxon>
        <taxon>Gammaproteobacteria</taxon>
        <taxon>Vibrionales</taxon>
        <taxon>Vibrionaceae</taxon>
        <taxon>Photobacterium</taxon>
    </lineage>
</organism>
<proteinExistence type="predicted"/>
<dbReference type="RefSeq" id="WP_160658550.1">
    <property type="nucleotide sequence ID" value="NZ_RSEJ01000065.1"/>
</dbReference>
<dbReference type="EMBL" id="RSEJ01000065">
    <property type="protein sequence ID" value="NBI56270.1"/>
    <property type="molecule type" value="Genomic_DNA"/>
</dbReference>
<keyword evidence="2" id="KW-1185">Reference proteome</keyword>
<dbReference type="Proteomes" id="UP000738517">
    <property type="component" value="Unassembled WGS sequence"/>
</dbReference>
<comment type="caution">
    <text evidence="1">The sequence shown here is derived from an EMBL/GenBank/DDBJ whole genome shotgun (WGS) entry which is preliminary data.</text>
</comment>
<evidence type="ECO:0000313" key="2">
    <source>
        <dbReference type="Proteomes" id="UP000738517"/>
    </source>
</evidence>
<protein>
    <submittedName>
        <fullName evidence="1">Uncharacterized protein</fullName>
    </submittedName>
</protein>
<evidence type="ECO:0000313" key="1">
    <source>
        <dbReference type="EMBL" id="NBI56270.1"/>
    </source>
</evidence>